<proteinExistence type="predicted"/>
<name>A0A238HB84_9BURK</name>
<evidence type="ECO:0000256" key="1">
    <source>
        <dbReference type="SAM" id="MobiDB-lite"/>
    </source>
</evidence>
<evidence type="ECO:0000313" key="3">
    <source>
        <dbReference type="Proteomes" id="UP000198460"/>
    </source>
</evidence>
<dbReference type="EMBL" id="FXAN01000094">
    <property type="protein sequence ID" value="SMG02315.1"/>
    <property type="molecule type" value="Genomic_DNA"/>
</dbReference>
<organism evidence="2 3">
    <name type="scientific">Burkholderia singularis</name>
    <dbReference type="NCBI Taxonomy" id="1503053"/>
    <lineage>
        <taxon>Bacteria</taxon>
        <taxon>Pseudomonadati</taxon>
        <taxon>Pseudomonadota</taxon>
        <taxon>Betaproteobacteria</taxon>
        <taxon>Burkholderiales</taxon>
        <taxon>Burkholderiaceae</taxon>
        <taxon>Burkholderia</taxon>
        <taxon>pseudomallei group</taxon>
    </lineage>
</organism>
<gene>
    <name evidence="2" type="ORF">BSIN_0935</name>
</gene>
<reference evidence="2 3" key="1">
    <citation type="submission" date="2017-04" db="EMBL/GenBank/DDBJ databases">
        <authorList>
            <person name="Afonso C.L."/>
            <person name="Miller P.J."/>
            <person name="Scott M.A."/>
            <person name="Spackman E."/>
            <person name="Goraichik I."/>
            <person name="Dimitrov K.M."/>
            <person name="Suarez D.L."/>
            <person name="Swayne D.E."/>
        </authorList>
    </citation>
    <scope>NUCLEOTIDE SEQUENCE [LARGE SCALE GENOMIC DNA]</scope>
    <source>
        <strain evidence="2">LMG 28154</strain>
    </source>
</reference>
<evidence type="ECO:0000313" key="2">
    <source>
        <dbReference type="EMBL" id="SMG02315.1"/>
    </source>
</evidence>
<protein>
    <submittedName>
        <fullName evidence="2">Uncharacterized protein</fullName>
    </submittedName>
</protein>
<dbReference type="Proteomes" id="UP000198460">
    <property type="component" value="Unassembled WGS sequence"/>
</dbReference>
<feature type="region of interest" description="Disordered" evidence="1">
    <location>
        <begin position="1"/>
        <end position="24"/>
    </location>
</feature>
<accession>A0A238HB84</accession>
<dbReference type="AlphaFoldDB" id="A0A238HB84"/>
<sequence>MERQRGDWAASGIPIAPLAPTESPTRRIAAITRSARELHIG</sequence>